<feature type="domain" description="DUF4468" evidence="2">
    <location>
        <begin position="33"/>
        <end position="113"/>
    </location>
</feature>
<name>A0A285X296_9FLAO</name>
<dbReference type="Proteomes" id="UP000219193">
    <property type="component" value="Unassembled WGS sequence"/>
</dbReference>
<proteinExistence type="predicted"/>
<accession>A0A285X296</accession>
<feature type="signal peptide" evidence="1">
    <location>
        <begin position="1"/>
        <end position="24"/>
    </location>
</feature>
<dbReference type="InterPro" id="IPR027823">
    <property type="entry name" value="DUF4468"/>
</dbReference>
<evidence type="ECO:0000259" key="2">
    <source>
        <dbReference type="Pfam" id="PF14730"/>
    </source>
</evidence>
<evidence type="ECO:0000313" key="3">
    <source>
        <dbReference type="EMBL" id="SOC78854.1"/>
    </source>
</evidence>
<dbReference type="EMBL" id="OCMF01000001">
    <property type="protein sequence ID" value="SOC78854.1"/>
    <property type="molecule type" value="Genomic_DNA"/>
</dbReference>
<dbReference type="RefSeq" id="WP_179670472.1">
    <property type="nucleotide sequence ID" value="NZ_OCMF01000001.1"/>
</dbReference>
<feature type="chain" id="PRO_5012176763" description="DUF4468 domain-containing protein" evidence="1">
    <location>
        <begin position="25"/>
        <end position="156"/>
    </location>
</feature>
<dbReference type="PROSITE" id="PS51257">
    <property type="entry name" value="PROKAR_LIPOPROTEIN"/>
    <property type="match status" value="1"/>
</dbReference>
<protein>
    <recommendedName>
        <fullName evidence="2">DUF4468 domain-containing protein</fullName>
    </recommendedName>
</protein>
<gene>
    <name evidence="3" type="ORF">SAMN06296241_0371</name>
</gene>
<evidence type="ECO:0000313" key="4">
    <source>
        <dbReference type="Proteomes" id="UP000219193"/>
    </source>
</evidence>
<dbReference type="Gene3D" id="3.30.530.80">
    <property type="match status" value="1"/>
</dbReference>
<keyword evidence="1" id="KW-0732">Signal</keyword>
<sequence>MKRVLLFIPLCFVLIILQSCGSLATSNSEPIVKVVPVENASKDDLYVRANNWMVGAFNNAKSVVQFTDKESGTITGKYYLSPVTAPSQYGPGSDAYALINIQVKDNASKITVTPESFQYMKGNMYTLYNEEKAQAQIEALIASFEEEIQKKESTEW</sequence>
<dbReference type="Pfam" id="PF14730">
    <property type="entry name" value="DUF4468"/>
    <property type="match status" value="1"/>
</dbReference>
<organism evidence="3 4">
    <name type="scientific">Salinimicrobium sediminis</name>
    <dbReference type="NCBI Taxonomy" id="1343891"/>
    <lineage>
        <taxon>Bacteria</taxon>
        <taxon>Pseudomonadati</taxon>
        <taxon>Bacteroidota</taxon>
        <taxon>Flavobacteriia</taxon>
        <taxon>Flavobacteriales</taxon>
        <taxon>Flavobacteriaceae</taxon>
        <taxon>Salinimicrobium</taxon>
    </lineage>
</organism>
<dbReference type="AlphaFoldDB" id="A0A285X296"/>
<reference evidence="4" key="1">
    <citation type="submission" date="2017-09" db="EMBL/GenBank/DDBJ databases">
        <authorList>
            <person name="Varghese N."/>
            <person name="Submissions S."/>
        </authorList>
    </citation>
    <scope>NUCLEOTIDE SEQUENCE [LARGE SCALE GENOMIC DNA]</scope>
    <source>
        <strain evidence="4">CGMCC 1.12641</strain>
    </source>
</reference>
<keyword evidence="4" id="KW-1185">Reference proteome</keyword>
<evidence type="ECO:0000256" key="1">
    <source>
        <dbReference type="SAM" id="SignalP"/>
    </source>
</evidence>